<dbReference type="AlphaFoldDB" id="A0A6A5W8X6"/>
<feature type="compositionally biased region" description="Low complexity" evidence="1">
    <location>
        <begin position="317"/>
        <end position="327"/>
    </location>
</feature>
<evidence type="ECO:0000313" key="3">
    <source>
        <dbReference type="Proteomes" id="UP000799779"/>
    </source>
</evidence>
<feature type="compositionally biased region" description="Acidic residues" evidence="1">
    <location>
        <begin position="137"/>
        <end position="171"/>
    </location>
</feature>
<evidence type="ECO:0000256" key="1">
    <source>
        <dbReference type="SAM" id="MobiDB-lite"/>
    </source>
</evidence>
<accession>A0A6A5W8X6</accession>
<feature type="compositionally biased region" description="Low complexity" evidence="1">
    <location>
        <begin position="266"/>
        <end position="291"/>
    </location>
</feature>
<feature type="region of interest" description="Disordered" evidence="1">
    <location>
        <begin position="13"/>
        <end position="55"/>
    </location>
</feature>
<evidence type="ECO:0000313" key="2">
    <source>
        <dbReference type="EMBL" id="KAF1997219.1"/>
    </source>
</evidence>
<protein>
    <submittedName>
        <fullName evidence="2">Uncharacterized protein</fullName>
    </submittedName>
</protein>
<dbReference type="GO" id="GO:0005680">
    <property type="term" value="C:anaphase-promoting complex"/>
    <property type="evidence" value="ECO:0007669"/>
    <property type="project" value="InterPro"/>
</dbReference>
<dbReference type="Pfam" id="PF05841">
    <property type="entry name" value="Apc15p"/>
    <property type="match status" value="1"/>
</dbReference>
<organism evidence="2 3">
    <name type="scientific">Amniculicola lignicola CBS 123094</name>
    <dbReference type="NCBI Taxonomy" id="1392246"/>
    <lineage>
        <taxon>Eukaryota</taxon>
        <taxon>Fungi</taxon>
        <taxon>Dikarya</taxon>
        <taxon>Ascomycota</taxon>
        <taxon>Pezizomycotina</taxon>
        <taxon>Dothideomycetes</taxon>
        <taxon>Pleosporomycetidae</taxon>
        <taxon>Pleosporales</taxon>
        <taxon>Amniculicolaceae</taxon>
        <taxon>Amniculicola</taxon>
    </lineage>
</organism>
<dbReference type="GO" id="GO:0031145">
    <property type="term" value="P:anaphase-promoting complex-dependent catabolic process"/>
    <property type="evidence" value="ECO:0007669"/>
    <property type="project" value="InterPro"/>
</dbReference>
<dbReference type="InterPro" id="IPR008402">
    <property type="entry name" value="APC_su15/mnd2"/>
</dbReference>
<dbReference type="EMBL" id="ML977616">
    <property type="protein sequence ID" value="KAF1997219.1"/>
    <property type="molecule type" value="Genomic_DNA"/>
</dbReference>
<dbReference type="Proteomes" id="UP000799779">
    <property type="component" value="Unassembled WGS sequence"/>
</dbReference>
<reference evidence="2" key="1">
    <citation type="journal article" date="2020" name="Stud. Mycol.">
        <title>101 Dothideomycetes genomes: a test case for predicting lifestyles and emergence of pathogens.</title>
        <authorList>
            <person name="Haridas S."/>
            <person name="Albert R."/>
            <person name="Binder M."/>
            <person name="Bloem J."/>
            <person name="Labutti K."/>
            <person name="Salamov A."/>
            <person name="Andreopoulos B."/>
            <person name="Baker S."/>
            <person name="Barry K."/>
            <person name="Bills G."/>
            <person name="Bluhm B."/>
            <person name="Cannon C."/>
            <person name="Castanera R."/>
            <person name="Culley D."/>
            <person name="Daum C."/>
            <person name="Ezra D."/>
            <person name="Gonzalez J."/>
            <person name="Henrissat B."/>
            <person name="Kuo A."/>
            <person name="Liang C."/>
            <person name="Lipzen A."/>
            <person name="Lutzoni F."/>
            <person name="Magnuson J."/>
            <person name="Mondo S."/>
            <person name="Nolan M."/>
            <person name="Ohm R."/>
            <person name="Pangilinan J."/>
            <person name="Park H.-J."/>
            <person name="Ramirez L."/>
            <person name="Alfaro M."/>
            <person name="Sun H."/>
            <person name="Tritt A."/>
            <person name="Yoshinaga Y."/>
            <person name="Zwiers L.-H."/>
            <person name="Turgeon B."/>
            <person name="Goodwin S."/>
            <person name="Spatafora J."/>
            <person name="Crous P."/>
            <person name="Grigoriev I."/>
        </authorList>
    </citation>
    <scope>NUCLEOTIDE SEQUENCE</scope>
    <source>
        <strain evidence="2">CBS 123094</strain>
    </source>
</reference>
<sequence length="327" mass="35473">MFGFLPLIPPRADASLWPSHRPNNPALDSPSDDSNSANGHFHRRPSSHHGRHHNSSRTMLAALTADENALYQRKQNVRRFGAGWIRPPGVSKTLQAKMDEEAEREEQEIIARREQGMLDLAAAQTEAANQEAAAHGEDEEMGEGERDLDEDVPEAEESEPSASEDEEESLVEGETTMSSRAVDVTFNEDSFLEGSMIEGVEQMQEMEAVQMAGILEEQEMERDLDDSIPEAGSYEHTDTEIDSSSDDGQGNVSYVSYATTNTRHLAPGPRSSARRSSGQSIGMGMEGSSSILDGSSFLRSSPAVSRAIRGARGGGARRNLGRGARGG</sequence>
<keyword evidence="3" id="KW-1185">Reference proteome</keyword>
<feature type="region of interest" description="Disordered" evidence="1">
    <location>
        <begin position="221"/>
        <end position="327"/>
    </location>
</feature>
<proteinExistence type="predicted"/>
<dbReference type="OrthoDB" id="5320532at2759"/>
<feature type="region of interest" description="Disordered" evidence="1">
    <location>
        <begin position="125"/>
        <end position="184"/>
    </location>
</feature>
<name>A0A6A5W8X6_9PLEO</name>
<gene>
    <name evidence="2" type="ORF">P154DRAFT_579143</name>
</gene>
<feature type="compositionally biased region" description="Basic residues" evidence="1">
    <location>
        <begin position="40"/>
        <end position="55"/>
    </location>
</feature>
<feature type="compositionally biased region" description="Polar residues" evidence="1">
    <location>
        <begin position="246"/>
        <end position="263"/>
    </location>
</feature>